<dbReference type="SUPFAM" id="SSF46955">
    <property type="entry name" value="Putative DNA-binding domain"/>
    <property type="match status" value="1"/>
</dbReference>
<dbReference type="InterPro" id="IPR009061">
    <property type="entry name" value="DNA-bd_dom_put_sf"/>
</dbReference>
<evidence type="ECO:0000313" key="2">
    <source>
        <dbReference type="EMBL" id="MBB3839537.1"/>
    </source>
</evidence>
<keyword evidence="2" id="KW-0238">DNA-binding</keyword>
<evidence type="ECO:0000313" key="3">
    <source>
        <dbReference type="Proteomes" id="UP000541352"/>
    </source>
</evidence>
<dbReference type="RefSeq" id="WP_183975902.1">
    <property type="nucleotide sequence ID" value="NZ_JACIBY010000007.1"/>
</dbReference>
<reference evidence="2 3" key="1">
    <citation type="submission" date="2020-08" db="EMBL/GenBank/DDBJ databases">
        <title>Genomic Encyclopedia of Type Strains, Phase IV (KMG-IV): sequencing the most valuable type-strain genomes for metagenomic binning, comparative biology and taxonomic classification.</title>
        <authorList>
            <person name="Goeker M."/>
        </authorList>
    </citation>
    <scope>NUCLEOTIDE SEQUENCE [LARGE SCALE GENOMIC DNA]</scope>
    <source>
        <strain evidence="2 3">DSM 17976</strain>
    </source>
</reference>
<dbReference type="GO" id="GO:0006355">
    <property type="term" value="P:regulation of DNA-templated transcription"/>
    <property type="evidence" value="ECO:0007669"/>
    <property type="project" value="InterPro"/>
</dbReference>
<organism evidence="2 3">
    <name type="scientific">Runella defluvii</name>
    <dbReference type="NCBI Taxonomy" id="370973"/>
    <lineage>
        <taxon>Bacteria</taxon>
        <taxon>Pseudomonadati</taxon>
        <taxon>Bacteroidota</taxon>
        <taxon>Cytophagia</taxon>
        <taxon>Cytophagales</taxon>
        <taxon>Spirosomataceae</taxon>
        <taxon>Runella</taxon>
    </lineage>
</organism>
<dbReference type="Proteomes" id="UP000541352">
    <property type="component" value="Unassembled WGS sequence"/>
</dbReference>
<dbReference type="Pfam" id="PF13411">
    <property type="entry name" value="MerR_1"/>
    <property type="match status" value="1"/>
</dbReference>
<dbReference type="InterPro" id="IPR000551">
    <property type="entry name" value="MerR-type_HTH_dom"/>
</dbReference>
<gene>
    <name evidence="2" type="ORF">FHS57_003546</name>
</gene>
<dbReference type="Gene3D" id="1.10.1660.10">
    <property type="match status" value="1"/>
</dbReference>
<dbReference type="AlphaFoldDB" id="A0A7W6ERI3"/>
<protein>
    <submittedName>
        <fullName evidence="2">DNA-binding transcriptional MerR regulator</fullName>
    </submittedName>
</protein>
<sequence>MATIKPKKLPNKGARPIYPEPKLISDINEVAARYGFENTSKLRYWETQFPMLRPEKRGGDRIYNRGDIELLDEIVYLVEYKGHQLAAARQLIESGRSQRNKINRAIEQLETVKLYLENLKEVLT</sequence>
<keyword evidence="3" id="KW-1185">Reference proteome</keyword>
<proteinExistence type="predicted"/>
<dbReference type="EMBL" id="JACIBY010000007">
    <property type="protein sequence ID" value="MBB3839537.1"/>
    <property type="molecule type" value="Genomic_DNA"/>
</dbReference>
<accession>A0A7W6ERI3</accession>
<name>A0A7W6ERI3_9BACT</name>
<comment type="caution">
    <text evidence="2">The sequence shown here is derived from an EMBL/GenBank/DDBJ whole genome shotgun (WGS) entry which is preliminary data.</text>
</comment>
<feature type="domain" description="HTH merR-type" evidence="1">
    <location>
        <begin position="27"/>
        <end position="93"/>
    </location>
</feature>
<dbReference type="GO" id="GO:0003677">
    <property type="term" value="F:DNA binding"/>
    <property type="evidence" value="ECO:0007669"/>
    <property type="project" value="UniProtKB-KW"/>
</dbReference>
<evidence type="ECO:0000259" key="1">
    <source>
        <dbReference type="Pfam" id="PF13411"/>
    </source>
</evidence>